<dbReference type="PANTHER" id="PTHR43605:SF10">
    <property type="entry name" value="ACYL-COA SYNTHETASE MEDIUM CHAIN FAMILY MEMBER 3"/>
    <property type="match status" value="1"/>
</dbReference>
<protein>
    <submittedName>
        <fullName evidence="6">AMP-binding protein</fullName>
    </submittedName>
</protein>
<name>A0ABT8DBV5_9RHOB</name>
<comment type="similarity">
    <text evidence="1">Belongs to the ATP-dependent AMP-binding enzyme family.</text>
</comment>
<keyword evidence="4" id="KW-0067">ATP-binding</keyword>
<evidence type="ECO:0000256" key="1">
    <source>
        <dbReference type="ARBA" id="ARBA00006432"/>
    </source>
</evidence>
<dbReference type="Gene3D" id="3.40.50.12780">
    <property type="entry name" value="N-terminal domain of ligase-like"/>
    <property type="match status" value="1"/>
</dbReference>
<organism evidence="6 7">
    <name type="scientific">Paracoccus cavernae</name>
    <dbReference type="NCBI Taxonomy" id="1571207"/>
    <lineage>
        <taxon>Bacteria</taxon>
        <taxon>Pseudomonadati</taxon>
        <taxon>Pseudomonadota</taxon>
        <taxon>Alphaproteobacteria</taxon>
        <taxon>Rhodobacterales</taxon>
        <taxon>Paracoccaceae</taxon>
        <taxon>Paracoccus</taxon>
    </lineage>
</organism>
<dbReference type="SUPFAM" id="SSF56801">
    <property type="entry name" value="Acetyl-CoA synthetase-like"/>
    <property type="match status" value="1"/>
</dbReference>
<dbReference type="PANTHER" id="PTHR43605">
    <property type="entry name" value="ACYL-COENZYME A SYNTHETASE"/>
    <property type="match status" value="1"/>
</dbReference>
<gene>
    <name evidence="6" type="ORF">QWZ10_22890</name>
</gene>
<evidence type="ECO:0000259" key="5">
    <source>
        <dbReference type="Pfam" id="PF00501"/>
    </source>
</evidence>
<evidence type="ECO:0000256" key="4">
    <source>
        <dbReference type="ARBA" id="ARBA00022840"/>
    </source>
</evidence>
<comment type="caution">
    <text evidence="6">The sequence shown here is derived from an EMBL/GenBank/DDBJ whole genome shotgun (WGS) entry which is preliminary data.</text>
</comment>
<evidence type="ECO:0000256" key="3">
    <source>
        <dbReference type="ARBA" id="ARBA00022741"/>
    </source>
</evidence>
<dbReference type="Pfam" id="PF00501">
    <property type="entry name" value="AMP-binding"/>
    <property type="match status" value="1"/>
</dbReference>
<dbReference type="InterPro" id="IPR042099">
    <property type="entry name" value="ANL_N_sf"/>
</dbReference>
<evidence type="ECO:0000313" key="6">
    <source>
        <dbReference type="EMBL" id="MDN3713909.1"/>
    </source>
</evidence>
<feature type="domain" description="AMP-dependent synthetase/ligase" evidence="5">
    <location>
        <begin position="64"/>
        <end position="197"/>
    </location>
</feature>
<proteinExistence type="inferred from homology"/>
<sequence>MNNAASEAEQGAQGRRGMAVDPVARAAVKALMASPRDYDTAVANYRFDCPENFNFAFDVIDDIAQNRDKTAVLAVSGDGEHVAEYSYGDLSARSSRFANMLSGLGLEKGDYAVLVAGRVIGWYDAIFGCMKRGVISLPGTTQLTAKDIAYRVNATRARAVIVTPDHCAKVDQIRAECPSLEVFIVLGPEQAGWSSAEVLAAAAAPKWPPRTTRAQGATR</sequence>
<dbReference type="Proteomes" id="UP001243846">
    <property type="component" value="Unassembled WGS sequence"/>
</dbReference>
<dbReference type="EMBL" id="JAUFRC010000003">
    <property type="protein sequence ID" value="MDN3713909.1"/>
    <property type="molecule type" value="Genomic_DNA"/>
</dbReference>
<dbReference type="InterPro" id="IPR000873">
    <property type="entry name" value="AMP-dep_synth/lig_dom"/>
</dbReference>
<keyword evidence="7" id="KW-1185">Reference proteome</keyword>
<evidence type="ECO:0000256" key="2">
    <source>
        <dbReference type="ARBA" id="ARBA00022598"/>
    </source>
</evidence>
<reference evidence="7" key="1">
    <citation type="journal article" date="2019" name="Int. J. Syst. Evol. Microbiol.">
        <title>The Global Catalogue of Microorganisms (GCM) 10K type strain sequencing project: providing services to taxonomists for standard genome sequencing and annotation.</title>
        <authorList>
            <consortium name="The Broad Institute Genomics Platform"/>
            <consortium name="The Broad Institute Genome Sequencing Center for Infectious Disease"/>
            <person name="Wu L."/>
            <person name="Ma J."/>
        </authorList>
    </citation>
    <scope>NUCLEOTIDE SEQUENCE [LARGE SCALE GENOMIC DNA]</scope>
    <source>
        <strain evidence="7">CECT 8482</strain>
    </source>
</reference>
<accession>A0ABT8DBV5</accession>
<keyword evidence="3" id="KW-0547">Nucleotide-binding</keyword>
<keyword evidence="2" id="KW-0436">Ligase</keyword>
<dbReference type="InterPro" id="IPR051087">
    <property type="entry name" value="Mitochondrial_ACSM"/>
</dbReference>
<evidence type="ECO:0000313" key="7">
    <source>
        <dbReference type="Proteomes" id="UP001243846"/>
    </source>
</evidence>